<dbReference type="EMBL" id="JBJKFK010002357">
    <property type="protein sequence ID" value="KAL3311225.1"/>
    <property type="molecule type" value="Genomic_DNA"/>
</dbReference>
<sequence>DLRLRNRASAKPRPLSHAFPYQSASFDEDRSLGMSTSNGIASSRLSQTTSTGLGTTLPLSSSQRTSALLDERVQNRDSSMLSMVSSPDVMSSQLSDDSSQISPVDSDLVTRTRTSHKSAFHAPQRLSADHQAKAKFSSPQHNQNQSSRNSSSRTQPYHAQSRSFDACKLGSAAPLARGDPSKRPVNNQLSKAVNRISLNGSGKALTPPPPVPFHQNGSTRGVSSPLASETGDFVQCSPNAYLDPGRMACSSSGSSSTHLQNRLVAGTIIHEENEDDNAVEATRQIEQSDLSPTGIDQLDPMLASAVLQASTRTGTSAAELINSLSEVKRRPTDARNRLRRLGGQHGDREETTSQRLSLPASINIPLHLRHKALSLFNDPMTKHERRKSLVSCPAAQLN</sequence>
<organism evidence="2 3">
    <name type="scientific">Cichlidogyrus casuarinus</name>
    <dbReference type="NCBI Taxonomy" id="1844966"/>
    <lineage>
        <taxon>Eukaryota</taxon>
        <taxon>Metazoa</taxon>
        <taxon>Spiralia</taxon>
        <taxon>Lophotrochozoa</taxon>
        <taxon>Platyhelminthes</taxon>
        <taxon>Monogenea</taxon>
        <taxon>Monopisthocotylea</taxon>
        <taxon>Dactylogyridea</taxon>
        <taxon>Ancyrocephalidae</taxon>
        <taxon>Cichlidogyrus</taxon>
    </lineage>
</organism>
<protein>
    <submittedName>
        <fullName evidence="2">Cyclin-dependent kinase 17</fullName>
    </submittedName>
</protein>
<feature type="region of interest" description="Disordered" evidence="1">
    <location>
        <begin position="328"/>
        <end position="358"/>
    </location>
</feature>
<reference evidence="2 3" key="1">
    <citation type="submission" date="2024-11" db="EMBL/GenBank/DDBJ databases">
        <title>Adaptive evolution of stress response genes in parasites aligns with host niche diversity.</title>
        <authorList>
            <person name="Hahn C."/>
            <person name="Resl P."/>
        </authorList>
    </citation>
    <scope>NUCLEOTIDE SEQUENCE [LARGE SCALE GENOMIC DNA]</scope>
    <source>
        <strain evidence="2">EGGRZ-B1_66</strain>
        <tissue evidence="2">Body</tissue>
    </source>
</reference>
<dbReference type="AlphaFoldDB" id="A0ABD2PUW1"/>
<proteinExistence type="predicted"/>
<feature type="region of interest" description="Disordered" evidence="1">
    <location>
        <begin position="82"/>
        <end position="166"/>
    </location>
</feature>
<feature type="compositionally biased region" description="Low complexity" evidence="1">
    <location>
        <begin position="42"/>
        <end position="63"/>
    </location>
</feature>
<keyword evidence="2" id="KW-0418">Kinase</keyword>
<feature type="compositionally biased region" description="Basic residues" evidence="1">
    <location>
        <begin position="1"/>
        <end position="10"/>
    </location>
</feature>
<evidence type="ECO:0000256" key="1">
    <source>
        <dbReference type="SAM" id="MobiDB-lite"/>
    </source>
</evidence>
<accession>A0ABD2PUW1</accession>
<dbReference type="GO" id="GO:0016301">
    <property type="term" value="F:kinase activity"/>
    <property type="evidence" value="ECO:0007669"/>
    <property type="project" value="UniProtKB-KW"/>
</dbReference>
<feature type="region of interest" description="Disordered" evidence="1">
    <location>
        <begin position="199"/>
        <end position="226"/>
    </location>
</feature>
<comment type="caution">
    <text evidence="2">The sequence shown here is derived from an EMBL/GenBank/DDBJ whole genome shotgun (WGS) entry which is preliminary data.</text>
</comment>
<name>A0ABD2PUW1_9PLAT</name>
<feature type="compositionally biased region" description="Polar residues" evidence="1">
    <location>
        <begin position="153"/>
        <end position="163"/>
    </location>
</feature>
<feature type="compositionally biased region" description="Low complexity" evidence="1">
    <location>
        <begin position="137"/>
        <end position="152"/>
    </location>
</feature>
<keyword evidence="2" id="KW-0808">Transferase</keyword>
<feature type="compositionally biased region" description="Polar residues" evidence="1">
    <location>
        <begin position="215"/>
        <end position="226"/>
    </location>
</feature>
<dbReference type="Proteomes" id="UP001626550">
    <property type="component" value="Unassembled WGS sequence"/>
</dbReference>
<evidence type="ECO:0000313" key="2">
    <source>
        <dbReference type="EMBL" id="KAL3311225.1"/>
    </source>
</evidence>
<feature type="non-terminal residue" evidence="2">
    <location>
        <position position="1"/>
    </location>
</feature>
<gene>
    <name evidence="2" type="primary">CDK17_1</name>
    <name evidence="2" type="ORF">Ciccas_010196</name>
</gene>
<feature type="compositionally biased region" description="Low complexity" evidence="1">
    <location>
        <begin position="91"/>
        <end position="102"/>
    </location>
</feature>
<evidence type="ECO:0000313" key="3">
    <source>
        <dbReference type="Proteomes" id="UP001626550"/>
    </source>
</evidence>
<keyword evidence="3" id="KW-1185">Reference proteome</keyword>
<feature type="region of interest" description="Disordered" evidence="1">
    <location>
        <begin position="1"/>
        <end position="66"/>
    </location>
</feature>